<organism evidence="2 3">
    <name type="scientific">Endobacterium cereale</name>
    <dbReference type="NCBI Taxonomy" id="2663029"/>
    <lineage>
        <taxon>Bacteria</taxon>
        <taxon>Pseudomonadati</taxon>
        <taxon>Pseudomonadota</taxon>
        <taxon>Alphaproteobacteria</taxon>
        <taxon>Hyphomicrobiales</taxon>
        <taxon>Rhizobiaceae</taxon>
        <taxon>Endobacterium</taxon>
    </lineage>
</organism>
<reference evidence="2 3" key="1">
    <citation type="submission" date="2019-11" db="EMBL/GenBank/DDBJ databases">
        <title>Genome analysis of Rhizobacterium cereale a novel genus and species isolated from maize roots in North Spain.</title>
        <authorList>
            <person name="Menendez E."/>
            <person name="Flores-Felix J.D."/>
            <person name="Ramirez-Bahena M.-H."/>
            <person name="Igual J.M."/>
            <person name="Garcia-Fraile P."/>
            <person name="Peix A."/>
            <person name="Velazquez E."/>
        </authorList>
    </citation>
    <scope>NUCLEOTIDE SEQUENCE [LARGE SCALE GENOMIC DNA]</scope>
    <source>
        <strain evidence="2 3">RZME27</strain>
    </source>
</reference>
<dbReference type="AlphaFoldDB" id="A0A6A8AJI4"/>
<dbReference type="EMBL" id="WIXI01000051">
    <property type="protein sequence ID" value="MQY50048.1"/>
    <property type="molecule type" value="Genomic_DNA"/>
</dbReference>
<evidence type="ECO:0000256" key="1">
    <source>
        <dbReference type="SAM" id="MobiDB-lite"/>
    </source>
</evidence>
<name>A0A6A8AJI4_9HYPH</name>
<evidence type="ECO:0000313" key="3">
    <source>
        <dbReference type="Proteomes" id="UP000435138"/>
    </source>
</evidence>
<proteinExistence type="predicted"/>
<keyword evidence="3" id="KW-1185">Reference proteome</keyword>
<feature type="compositionally biased region" description="Basic residues" evidence="1">
    <location>
        <begin position="108"/>
        <end position="121"/>
    </location>
</feature>
<protein>
    <submittedName>
        <fullName evidence="2">Uncharacterized protein</fullName>
    </submittedName>
</protein>
<sequence length="121" mass="13607">MTDRQSPANLQYIPPEPVSAAARKGLALRQKFHRGGTMVGVARACDLKDRKPLSDEVMKRMAAFFARHNLDRRARNFGNDDDPSAGYVAWLMWGGDAGKTWVEGQRQSRQRRPVVARARPS</sequence>
<comment type="caution">
    <text evidence="2">The sequence shown here is derived from an EMBL/GenBank/DDBJ whole genome shotgun (WGS) entry which is preliminary data.</text>
</comment>
<gene>
    <name evidence="2" type="ORF">GAO09_28875</name>
</gene>
<feature type="region of interest" description="Disordered" evidence="1">
    <location>
        <begin position="102"/>
        <end position="121"/>
    </location>
</feature>
<dbReference type="Proteomes" id="UP000435138">
    <property type="component" value="Unassembled WGS sequence"/>
</dbReference>
<evidence type="ECO:0000313" key="2">
    <source>
        <dbReference type="EMBL" id="MQY50048.1"/>
    </source>
</evidence>
<accession>A0A6A8AJI4</accession>